<feature type="signal peptide" evidence="2">
    <location>
        <begin position="1"/>
        <end position="19"/>
    </location>
</feature>
<dbReference type="EMBL" id="FNYS01000007">
    <property type="protein sequence ID" value="SEI94912.1"/>
    <property type="molecule type" value="Genomic_DNA"/>
</dbReference>
<gene>
    <name evidence="3" type="ORF">SAMN04488018_107139</name>
</gene>
<protein>
    <submittedName>
        <fullName evidence="3">Uncharacterized lipoprotein NlpE involved in copper resistance</fullName>
    </submittedName>
</protein>
<evidence type="ECO:0000256" key="2">
    <source>
        <dbReference type="SAM" id="SignalP"/>
    </source>
</evidence>
<feature type="region of interest" description="Disordered" evidence="1">
    <location>
        <begin position="27"/>
        <end position="55"/>
    </location>
</feature>
<feature type="chain" id="PRO_5010384471" evidence="2">
    <location>
        <begin position="20"/>
        <end position="155"/>
    </location>
</feature>
<dbReference type="Pfam" id="PF04170">
    <property type="entry name" value="NlpE"/>
    <property type="match status" value="1"/>
</dbReference>
<organism evidence="3 4">
    <name type="scientific">Myroides marinus</name>
    <dbReference type="NCBI Taxonomy" id="703342"/>
    <lineage>
        <taxon>Bacteria</taxon>
        <taxon>Pseudomonadati</taxon>
        <taxon>Bacteroidota</taxon>
        <taxon>Flavobacteriia</taxon>
        <taxon>Flavobacteriales</taxon>
        <taxon>Flavobacteriaceae</taxon>
        <taxon>Myroides</taxon>
    </lineage>
</organism>
<dbReference type="PROSITE" id="PS51257">
    <property type="entry name" value="PROKAR_LIPOPROTEIN"/>
    <property type="match status" value="1"/>
</dbReference>
<dbReference type="AlphaFoldDB" id="A0A1H6V3S5"/>
<name>A0A1H6V3S5_9FLAO</name>
<dbReference type="Gene3D" id="2.40.128.640">
    <property type="match status" value="1"/>
</dbReference>
<dbReference type="Proteomes" id="UP000183077">
    <property type="component" value="Unassembled WGS sequence"/>
</dbReference>
<evidence type="ECO:0000256" key="1">
    <source>
        <dbReference type="SAM" id="MobiDB-lite"/>
    </source>
</evidence>
<accession>A0A1H6V3S5</accession>
<dbReference type="GeneID" id="82257122"/>
<reference evidence="3 4" key="1">
    <citation type="submission" date="2016-10" db="EMBL/GenBank/DDBJ databases">
        <authorList>
            <person name="de Groot N.N."/>
        </authorList>
    </citation>
    <scope>NUCLEOTIDE SEQUENCE [LARGE SCALE GENOMIC DNA]</scope>
    <source>
        <strain evidence="3 4">DSM 23048</strain>
    </source>
</reference>
<feature type="compositionally biased region" description="Low complexity" evidence="1">
    <location>
        <begin position="30"/>
        <end position="45"/>
    </location>
</feature>
<evidence type="ECO:0000313" key="3">
    <source>
        <dbReference type="EMBL" id="SEI94912.1"/>
    </source>
</evidence>
<sequence>MKGKKMLALAVLVTGIAFVGCKNDKKEETAAPTEQTATTPEAEAPVSGDTSETSLDWAGTYVGNLPGANSDMETTVVLNADKTFAMTTVYVDKASEKFEEKGTFTWNAEGTIVTLKNEKGDATQFKVQEGSILKLDQDGKEITGPTANLYELKKK</sequence>
<dbReference type="InterPro" id="IPR007298">
    <property type="entry name" value="Cu-R_lipoprotein_NlpE"/>
</dbReference>
<keyword evidence="3" id="KW-0449">Lipoprotein</keyword>
<proteinExistence type="predicted"/>
<dbReference type="RefSeq" id="WP_074745986.1">
    <property type="nucleotide sequence ID" value="NZ_FNYS01000007.1"/>
</dbReference>
<keyword evidence="2" id="KW-0732">Signal</keyword>
<evidence type="ECO:0000313" key="4">
    <source>
        <dbReference type="Proteomes" id="UP000183077"/>
    </source>
</evidence>